<dbReference type="PANTHER" id="PTHR12783">
    <property type="entry name" value="RALA BINDING PROTEIN 1 RALBP1"/>
    <property type="match status" value="1"/>
</dbReference>
<name>A0A6B2EED6_9DIPT</name>
<protein>
    <submittedName>
        <fullName evidence="4">Putative ral-gtpase effector rlip76</fullName>
    </submittedName>
</protein>
<dbReference type="PANTHER" id="PTHR12783:SF5">
    <property type="entry name" value="RALA-BINDING PROTEIN 1"/>
    <property type="match status" value="1"/>
</dbReference>
<dbReference type="InterPro" id="IPR039767">
    <property type="entry name" value="RALBP1"/>
</dbReference>
<proteinExistence type="predicted"/>
<dbReference type="Gene3D" id="1.20.58.90">
    <property type="match status" value="1"/>
</dbReference>
<dbReference type="GO" id="GO:0005096">
    <property type="term" value="F:GTPase activator activity"/>
    <property type="evidence" value="ECO:0007669"/>
    <property type="project" value="UniProtKB-KW"/>
</dbReference>
<reference evidence="4" key="1">
    <citation type="submission" date="2019-10" db="EMBL/GenBank/DDBJ databases">
        <title>Short sand fly seasons in Tbilisi, Georgia, hinder development of host immunity to saliva of the visceral leishmaniasis vector Phlebotomus kandelakii.</title>
        <authorList>
            <person name="Oliveira F."/>
            <person name="Giorgobiani E."/>
            <person name="Guimaraes-Costa A.B."/>
            <person name="Abdeladhim M."/>
            <person name="Oristian J."/>
            <person name="Tskhvaradze L."/>
            <person name="Tsertsvadze N."/>
            <person name="Zakalashvili M."/>
            <person name="Valenzuela J.G."/>
            <person name="Kamhawi S."/>
        </authorList>
    </citation>
    <scope>NUCLEOTIDE SEQUENCE</scope>
    <source>
        <strain evidence="4">Wild-capture in Tbilisi</strain>
        <tissue evidence="4">Salivary glands</tissue>
    </source>
</reference>
<feature type="region of interest" description="Disordered" evidence="2">
    <location>
        <begin position="1"/>
        <end position="94"/>
    </location>
</feature>
<feature type="domain" description="RalA-binding protein 1-like Ral binding" evidence="3">
    <location>
        <begin position="286"/>
        <end position="329"/>
    </location>
</feature>
<dbReference type="AlphaFoldDB" id="A0A6B2EED6"/>
<dbReference type="SUPFAM" id="SSF48350">
    <property type="entry name" value="GTPase activation domain, GAP"/>
    <property type="match status" value="1"/>
</dbReference>
<evidence type="ECO:0000256" key="2">
    <source>
        <dbReference type="SAM" id="MobiDB-lite"/>
    </source>
</evidence>
<organism evidence="4">
    <name type="scientific">Phlebotomus kandelakii</name>
    <dbReference type="NCBI Taxonomy" id="1109342"/>
    <lineage>
        <taxon>Eukaryota</taxon>
        <taxon>Metazoa</taxon>
        <taxon>Ecdysozoa</taxon>
        <taxon>Arthropoda</taxon>
        <taxon>Hexapoda</taxon>
        <taxon>Insecta</taxon>
        <taxon>Pterygota</taxon>
        <taxon>Neoptera</taxon>
        <taxon>Endopterygota</taxon>
        <taxon>Diptera</taxon>
        <taxon>Nematocera</taxon>
        <taxon>Psychodoidea</taxon>
        <taxon>Psychodidae</taxon>
        <taxon>Phlebotomus</taxon>
        <taxon>Larroussius</taxon>
    </lineage>
</organism>
<dbReference type="GO" id="GO:0031267">
    <property type="term" value="F:small GTPase binding"/>
    <property type="evidence" value="ECO:0007669"/>
    <property type="project" value="InterPro"/>
</dbReference>
<evidence type="ECO:0000313" key="4">
    <source>
        <dbReference type="EMBL" id="NBJ61714.1"/>
    </source>
</evidence>
<evidence type="ECO:0000259" key="3">
    <source>
        <dbReference type="Pfam" id="PF20924"/>
    </source>
</evidence>
<accession>A0A6B2EED6</accession>
<dbReference type="InterPro" id="IPR049041">
    <property type="entry name" value="RalBP1-like_Ral-bd"/>
</dbReference>
<dbReference type="EMBL" id="GIFK01004011">
    <property type="protein sequence ID" value="NBJ61714.1"/>
    <property type="molecule type" value="Transcribed_RNA"/>
</dbReference>
<feature type="compositionally biased region" description="Basic and acidic residues" evidence="2">
    <location>
        <begin position="51"/>
        <end position="61"/>
    </location>
</feature>
<dbReference type="GO" id="GO:0007264">
    <property type="term" value="P:small GTPase-mediated signal transduction"/>
    <property type="evidence" value="ECO:0007669"/>
    <property type="project" value="InterPro"/>
</dbReference>
<sequence>MEFESPDVEKEFPGLFASQRSVGEAEPEERDGGRRRQRKDKGYATLSGDSSPEKERPDTKSPKGSKKKAFKFATPKTKMGVKEKRDKSRPRPPLPVFGVDLELAVKRSPCLDGVALPLPLRHALDCLRAAKDKRVSPSPAQKASVADIRAHYDARRLEAPSMCPTVAWDLLKLFLTSLPHPLIPTTLGTALMTSSAHRVISDSLSEVQRTALGWLVKHVGVLEANNYPIQLIATSARLPQRLLQKLAGNPEDLFVWCRPTDHIEPLVASAAATPPLPDHPAEVAAELGRQEHLLALLHADMSEGFVCEQREELLWCVQRIVTHLKRRLRQVRLQWSAEGALYLPHSTHPDAEEVVRLQMEHKQLMGVAEDLLRRVSEVEGEIIEMTKESAIGQMALEEETQLEGIVQENVKILTMVATLADKIHETTMENVQLQVDVKMEQEALREAE</sequence>
<dbReference type="InterPro" id="IPR008936">
    <property type="entry name" value="Rho_GTPase_activation_prot"/>
</dbReference>
<keyword evidence="1" id="KW-0343">GTPase activation</keyword>
<dbReference type="Pfam" id="PF20924">
    <property type="entry name" value="RLIP76_Ral-bd"/>
    <property type="match status" value="1"/>
</dbReference>
<evidence type="ECO:0000256" key="1">
    <source>
        <dbReference type="ARBA" id="ARBA00022468"/>
    </source>
</evidence>
<dbReference type="Gene3D" id="1.10.555.10">
    <property type="entry name" value="Rho GTPase activation protein"/>
    <property type="match status" value="1"/>
</dbReference>